<organism evidence="1 2">
    <name type="scientific">Aphidius gifuensis</name>
    <name type="common">Parasitoid wasp</name>
    <dbReference type="NCBI Taxonomy" id="684658"/>
    <lineage>
        <taxon>Eukaryota</taxon>
        <taxon>Metazoa</taxon>
        <taxon>Ecdysozoa</taxon>
        <taxon>Arthropoda</taxon>
        <taxon>Hexapoda</taxon>
        <taxon>Insecta</taxon>
        <taxon>Pterygota</taxon>
        <taxon>Neoptera</taxon>
        <taxon>Endopterygota</taxon>
        <taxon>Hymenoptera</taxon>
        <taxon>Apocrita</taxon>
        <taxon>Ichneumonoidea</taxon>
        <taxon>Braconidae</taxon>
        <taxon>Aphidiinae</taxon>
        <taxon>Aphidius</taxon>
    </lineage>
</organism>
<accession>A0A834XHQ5</accession>
<name>A0A834XHQ5_APHGI</name>
<evidence type="ECO:0000313" key="2">
    <source>
        <dbReference type="Proteomes" id="UP000639338"/>
    </source>
</evidence>
<keyword evidence="2" id="KW-1185">Reference proteome</keyword>
<dbReference type="EMBL" id="JACMRX010000009">
    <property type="protein sequence ID" value="KAF7987208.1"/>
    <property type="molecule type" value="Genomic_DNA"/>
</dbReference>
<evidence type="ECO:0000313" key="1">
    <source>
        <dbReference type="EMBL" id="KAF7987208.1"/>
    </source>
</evidence>
<proteinExistence type="predicted"/>
<protein>
    <submittedName>
        <fullName evidence="1">Uncharacterized protein</fullName>
    </submittedName>
</protein>
<dbReference type="AlphaFoldDB" id="A0A834XHQ5"/>
<gene>
    <name evidence="1" type="ORF">HCN44_010876</name>
</gene>
<comment type="caution">
    <text evidence="1">The sequence shown here is derived from an EMBL/GenBank/DDBJ whole genome shotgun (WGS) entry which is preliminary data.</text>
</comment>
<reference evidence="1 2" key="1">
    <citation type="submission" date="2020-08" db="EMBL/GenBank/DDBJ databases">
        <title>Aphidius gifuensis genome sequencing and assembly.</title>
        <authorList>
            <person name="Du Z."/>
        </authorList>
    </citation>
    <scope>NUCLEOTIDE SEQUENCE [LARGE SCALE GENOMIC DNA]</scope>
    <source>
        <strain evidence="1">YNYX2018</strain>
        <tissue evidence="1">Adults</tissue>
    </source>
</reference>
<sequence>MIPYEYKLKVLELKRKYPDISLQRLKELSGCSKFLRCNSQLRSWAKQLSHIKKECHIRGEINDYVYSRFINTQNSCGKITDDSVKAWCDEALKKIPCKTIKANDEWLESFKIDYKISKFLSAVELYNPINNKKTKKSYKKIKNNKKVEMSRSKRVVLTDEEKIVIIKIHYKNPTWTLSQLREATFSRLKGASQIKHWEHVLRTKGAFNDDMINTNNNNDTITLQKLIEVNGRQRRDKMVKTGIKKRNDNNNKQIKINNKKKQLKIRKFSKKKTNDKQIKLNKKQRGESHLRIANKKRNFRKDIILRTTRNGDKYKLTADDNKQNLNNNTNININNNNNNINNNNSNKVKKNSKKTVRFDINKDDNTDENIKNLVDNWVYAKCIELKNENRKLRNNILTKWAIIANDKFNEGGDYGGDKPWREAFKKKYNLTESLKNILNLNDSKVKIVSVEKMVGPTISGAIYNPANGQIKWRLDTP</sequence>
<dbReference type="Proteomes" id="UP000639338">
    <property type="component" value="Unassembled WGS sequence"/>
</dbReference>